<keyword evidence="2" id="KW-0472">Membrane</keyword>
<feature type="transmembrane region" description="Helical" evidence="2">
    <location>
        <begin position="114"/>
        <end position="133"/>
    </location>
</feature>
<feature type="compositionally biased region" description="Low complexity" evidence="1">
    <location>
        <begin position="292"/>
        <end position="315"/>
    </location>
</feature>
<evidence type="ECO:0000313" key="5">
    <source>
        <dbReference type="Proteomes" id="UP000562984"/>
    </source>
</evidence>
<organism evidence="4 5">
    <name type="scientific">Nakamurella aerolata</name>
    <dbReference type="NCBI Taxonomy" id="1656892"/>
    <lineage>
        <taxon>Bacteria</taxon>
        <taxon>Bacillati</taxon>
        <taxon>Actinomycetota</taxon>
        <taxon>Actinomycetes</taxon>
        <taxon>Nakamurellales</taxon>
        <taxon>Nakamurellaceae</taxon>
        <taxon>Nakamurella</taxon>
    </lineage>
</organism>
<dbReference type="CDD" id="cd00118">
    <property type="entry name" value="LysM"/>
    <property type="match status" value="1"/>
</dbReference>
<evidence type="ECO:0000256" key="1">
    <source>
        <dbReference type="SAM" id="MobiDB-lite"/>
    </source>
</evidence>
<feature type="compositionally biased region" description="Low complexity" evidence="1">
    <location>
        <begin position="341"/>
        <end position="361"/>
    </location>
</feature>
<reference evidence="4 5" key="1">
    <citation type="submission" date="2020-05" db="EMBL/GenBank/DDBJ databases">
        <title>Nakamurella sp. DB0629 isolated from air conditioner.</title>
        <authorList>
            <person name="Kim D.H."/>
            <person name="Kim D.-U."/>
        </authorList>
    </citation>
    <scope>NUCLEOTIDE SEQUENCE [LARGE SCALE GENOMIC DNA]</scope>
    <source>
        <strain evidence="4 5">DB0629</strain>
    </source>
</reference>
<feature type="compositionally biased region" description="Pro residues" evidence="1">
    <location>
        <begin position="282"/>
        <end position="291"/>
    </location>
</feature>
<dbReference type="InterPro" id="IPR036779">
    <property type="entry name" value="LysM_dom_sf"/>
</dbReference>
<feature type="compositionally biased region" description="Pro residues" evidence="1">
    <location>
        <begin position="330"/>
        <end position="339"/>
    </location>
</feature>
<sequence>MSNGIKPSDSASVRAHRVLLAAALVGTALLAAVLPGPAAVLRALLTPTAAGAIGAGAGAGLSVIDAAGLLAASITVWGVLAWAGVLLLLAGAARLPGAAGHWSTAVLRRVAPAVVRRALIAGVGVSIAGGVALTGSPALAGAAPAIAASAPTTTAPTSTAAVLFASTAGAAPTPGGGADSPATTAGQPAPTPGSPSPGSVRTGSDPLTDGVDWPVQRPTGTVSTTPVPTTPAGSVPVTTAASDAPGQIELDWPAAAGRNAEQPTAPHPPLSGSASTQQVPQQTPPATPQPQPTRQTDPPRSTPAAPSSATASAPSQRRGTAAASTEQPNSPAPTTPDAPPAHRTAPADQDSAARQAAAHDTAAAKDTDAAGRPAGQGPSSGNRPGESIASGVIVRPGDSLWSIAERVLGADGGSDPAAVDACWREWYRANRALIGADPDLILPGQHLKPPAGWPTPQSLPPHR</sequence>
<gene>
    <name evidence="4" type="ORF">HKD39_13315</name>
</gene>
<dbReference type="InterPro" id="IPR052196">
    <property type="entry name" value="Bact_Kbp"/>
</dbReference>
<feature type="region of interest" description="Disordered" evidence="1">
    <location>
        <begin position="171"/>
        <end position="391"/>
    </location>
</feature>
<evidence type="ECO:0000259" key="3">
    <source>
        <dbReference type="PROSITE" id="PS51782"/>
    </source>
</evidence>
<evidence type="ECO:0000256" key="2">
    <source>
        <dbReference type="SAM" id="Phobius"/>
    </source>
</evidence>
<keyword evidence="5" id="KW-1185">Reference proteome</keyword>
<feature type="transmembrane region" description="Helical" evidence="2">
    <location>
        <begin position="66"/>
        <end position="93"/>
    </location>
</feature>
<feature type="compositionally biased region" description="Low complexity" evidence="1">
    <location>
        <begin position="171"/>
        <end position="188"/>
    </location>
</feature>
<keyword evidence="2" id="KW-1133">Transmembrane helix</keyword>
<comment type="caution">
    <text evidence="4">The sequence shown here is derived from an EMBL/GenBank/DDBJ whole genome shotgun (WGS) entry which is preliminary data.</text>
</comment>
<dbReference type="PROSITE" id="PS51782">
    <property type="entry name" value="LYSM"/>
    <property type="match status" value="1"/>
</dbReference>
<feature type="compositionally biased region" description="Low complexity" evidence="1">
    <location>
        <begin position="218"/>
        <end position="240"/>
    </location>
</feature>
<dbReference type="PANTHER" id="PTHR34700:SF4">
    <property type="entry name" value="PHAGE-LIKE ELEMENT PBSX PROTEIN XKDP"/>
    <property type="match status" value="1"/>
</dbReference>
<dbReference type="Proteomes" id="UP000562984">
    <property type="component" value="Unassembled WGS sequence"/>
</dbReference>
<protein>
    <recommendedName>
        <fullName evidence="3">LysM domain-containing protein</fullName>
    </recommendedName>
</protein>
<feature type="domain" description="LysM" evidence="3">
    <location>
        <begin position="390"/>
        <end position="449"/>
    </location>
</feature>
<keyword evidence="2" id="KW-0812">Transmembrane</keyword>
<dbReference type="InterPro" id="IPR018392">
    <property type="entry name" value="LysM"/>
</dbReference>
<proteinExistence type="predicted"/>
<dbReference type="PANTHER" id="PTHR34700">
    <property type="entry name" value="POTASSIUM BINDING PROTEIN KBP"/>
    <property type="match status" value="1"/>
</dbReference>
<name>A0A849AC02_9ACTN</name>
<dbReference type="Gene3D" id="3.10.350.10">
    <property type="entry name" value="LysM domain"/>
    <property type="match status" value="1"/>
</dbReference>
<accession>A0A849AC02</accession>
<dbReference type="RefSeq" id="WP_171200357.1">
    <property type="nucleotide sequence ID" value="NZ_JABEND010000007.1"/>
</dbReference>
<dbReference type="EMBL" id="JABEND010000007">
    <property type="protein sequence ID" value="NNG36671.1"/>
    <property type="molecule type" value="Genomic_DNA"/>
</dbReference>
<evidence type="ECO:0000313" key="4">
    <source>
        <dbReference type="EMBL" id="NNG36671.1"/>
    </source>
</evidence>
<dbReference type="AlphaFoldDB" id="A0A849AC02"/>